<dbReference type="Gene3D" id="1.10.3470.10">
    <property type="entry name" value="ABC transporter involved in vitamin B12 uptake, BtuC"/>
    <property type="match status" value="1"/>
</dbReference>
<feature type="transmembrane region" description="Helical" evidence="8">
    <location>
        <begin position="106"/>
        <end position="127"/>
    </location>
</feature>
<proteinExistence type="inferred from homology"/>
<name>A0AB39UU52_9GAMM</name>
<dbReference type="GO" id="GO:0005886">
    <property type="term" value="C:plasma membrane"/>
    <property type="evidence" value="ECO:0007669"/>
    <property type="project" value="UniProtKB-SubCell"/>
</dbReference>
<evidence type="ECO:0000256" key="5">
    <source>
        <dbReference type="ARBA" id="ARBA00022692"/>
    </source>
</evidence>
<evidence type="ECO:0000256" key="3">
    <source>
        <dbReference type="ARBA" id="ARBA00022448"/>
    </source>
</evidence>
<evidence type="ECO:0000256" key="1">
    <source>
        <dbReference type="ARBA" id="ARBA00004651"/>
    </source>
</evidence>
<dbReference type="PANTHER" id="PTHR30472">
    <property type="entry name" value="FERRIC ENTEROBACTIN TRANSPORT SYSTEM PERMEASE PROTEIN"/>
    <property type="match status" value="1"/>
</dbReference>
<feature type="transmembrane region" description="Helical" evidence="8">
    <location>
        <begin position="48"/>
        <end position="68"/>
    </location>
</feature>
<feature type="transmembrane region" description="Helical" evidence="8">
    <location>
        <begin position="134"/>
        <end position="159"/>
    </location>
</feature>
<feature type="transmembrane region" description="Helical" evidence="8">
    <location>
        <begin position="298"/>
        <end position="315"/>
    </location>
</feature>
<evidence type="ECO:0000256" key="6">
    <source>
        <dbReference type="ARBA" id="ARBA00022989"/>
    </source>
</evidence>
<dbReference type="GO" id="GO:0033214">
    <property type="term" value="P:siderophore-iron import into cell"/>
    <property type="evidence" value="ECO:0007669"/>
    <property type="project" value="TreeGrafter"/>
</dbReference>
<feature type="transmembrane region" description="Helical" evidence="8">
    <location>
        <begin position="233"/>
        <end position="257"/>
    </location>
</feature>
<keyword evidence="7 8" id="KW-0472">Membrane</keyword>
<accession>A0AB39UU52</accession>
<protein>
    <submittedName>
        <fullName evidence="9">Iron ABC transporter permease</fullName>
    </submittedName>
</protein>
<sequence length="323" mass="33653">MDNARRILWGLVPLLAVLMGLSLLLSRFAGLHWPDTPLDWQLVTDLRLPRTLLAVLAGAALGMSGAALQGLLRNPLADPGVLGISGSAVLGAVVVMYFGVSSVLSVWVPLAGMGSALLALVVVLALVGRRPDALWIILAGAAINALTAALLTLALNLAPNPFAVQDVVFWMMGGFDNRTLTHALMVVLPVVAGMTLMWRQARALDVLTLGPEAAHSLGVDVVRVQRHVVVGTALAVGAVVSVCGGIGFVGLVVPHLVRPLVGWKPGATLWPSALAGAGLTLLADLVVRALPLATELKVGVVTALIGTPFFLWLILRGRGRWTG</sequence>
<dbReference type="CDD" id="cd06550">
    <property type="entry name" value="TM_ABC_iron-siderophores_like"/>
    <property type="match status" value="1"/>
</dbReference>
<dbReference type="GO" id="GO:0022857">
    <property type="term" value="F:transmembrane transporter activity"/>
    <property type="evidence" value="ECO:0007669"/>
    <property type="project" value="InterPro"/>
</dbReference>
<dbReference type="AlphaFoldDB" id="A0AB39UU52"/>
<comment type="subcellular location">
    <subcellularLocation>
        <location evidence="1">Cell membrane</location>
        <topology evidence="1">Multi-pass membrane protein</topology>
    </subcellularLocation>
</comment>
<organism evidence="9">
    <name type="scientific">Thermohahella caldifontis</name>
    <dbReference type="NCBI Taxonomy" id="3142973"/>
    <lineage>
        <taxon>Bacteria</taxon>
        <taxon>Pseudomonadati</taxon>
        <taxon>Pseudomonadota</taxon>
        <taxon>Gammaproteobacteria</taxon>
        <taxon>Oceanospirillales</taxon>
        <taxon>Hahellaceae</taxon>
        <taxon>Thermohahella</taxon>
    </lineage>
</organism>
<reference evidence="9" key="1">
    <citation type="submission" date="2024-05" db="EMBL/GenBank/DDBJ databases">
        <title>Genome sequencing of novel strain.</title>
        <authorList>
            <person name="Ganbat D."/>
            <person name="Ganbat S."/>
            <person name="Lee S.-J."/>
        </authorList>
    </citation>
    <scope>NUCLEOTIDE SEQUENCE</scope>
    <source>
        <strain evidence="9">SMD15-11</strain>
    </source>
</reference>
<feature type="transmembrane region" description="Helical" evidence="8">
    <location>
        <begin position="80"/>
        <end position="100"/>
    </location>
</feature>
<keyword evidence="6 8" id="KW-1133">Transmembrane helix</keyword>
<dbReference type="KEGG" id="tcd:AAIA72_11155"/>
<dbReference type="SUPFAM" id="SSF81345">
    <property type="entry name" value="ABC transporter involved in vitamin B12 uptake, BtuC"/>
    <property type="match status" value="1"/>
</dbReference>
<dbReference type="InterPro" id="IPR000522">
    <property type="entry name" value="ABC_transptr_permease_BtuC"/>
</dbReference>
<evidence type="ECO:0000313" key="9">
    <source>
        <dbReference type="EMBL" id="XDT71360.1"/>
    </source>
</evidence>
<gene>
    <name evidence="9" type="ORF">AAIA72_11155</name>
</gene>
<comment type="similarity">
    <text evidence="2">Belongs to the binding-protein-dependent transport system permease family. FecCD subfamily.</text>
</comment>
<dbReference type="RefSeq" id="WP_369600395.1">
    <property type="nucleotide sequence ID" value="NZ_CP154858.1"/>
</dbReference>
<feature type="transmembrane region" description="Helical" evidence="8">
    <location>
        <begin position="269"/>
        <end position="286"/>
    </location>
</feature>
<evidence type="ECO:0000256" key="4">
    <source>
        <dbReference type="ARBA" id="ARBA00022475"/>
    </source>
</evidence>
<evidence type="ECO:0000256" key="8">
    <source>
        <dbReference type="SAM" id="Phobius"/>
    </source>
</evidence>
<evidence type="ECO:0000256" key="2">
    <source>
        <dbReference type="ARBA" id="ARBA00007935"/>
    </source>
</evidence>
<dbReference type="InterPro" id="IPR037294">
    <property type="entry name" value="ABC_BtuC-like"/>
</dbReference>
<keyword evidence="4" id="KW-1003">Cell membrane</keyword>
<feature type="transmembrane region" description="Helical" evidence="8">
    <location>
        <begin position="7"/>
        <end position="28"/>
    </location>
</feature>
<dbReference type="EMBL" id="CP154858">
    <property type="protein sequence ID" value="XDT71360.1"/>
    <property type="molecule type" value="Genomic_DNA"/>
</dbReference>
<keyword evidence="3" id="KW-0813">Transport</keyword>
<feature type="transmembrane region" description="Helical" evidence="8">
    <location>
        <begin position="179"/>
        <end position="198"/>
    </location>
</feature>
<dbReference type="PANTHER" id="PTHR30472:SF25">
    <property type="entry name" value="ABC TRANSPORTER PERMEASE PROTEIN MJ0876-RELATED"/>
    <property type="match status" value="1"/>
</dbReference>
<keyword evidence="5 8" id="KW-0812">Transmembrane</keyword>
<dbReference type="Pfam" id="PF01032">
    <property type="entry name" value="FecCD"/>
    <property type="match status" value="1"/>
</dbReference>
<evidence type="ECO:0000256" key="7">
    <source>
        <dbReference type="ARBA" id="ARBA00023136"/>
    </source>
</evidence>